<protein>
    <submittedName>
        <fullName evidence="1">Uncharacterized protein</fullName>
    </submittedName>
</protein>
<reference evidence="1 2" key="1">
    <citation type="submission" date="2022-05" db="EMBL/GenBank/DDBJ databases">
        <title>A multi-omics perspective on studying reproductive biology in Daphnia sinensis.</title>
        <authorList>
            <person name="Jia J."/>
        </authorList>
    </citation>
    <scope>NUCLEOTIDE SEQUENCE [LARGE SCALE GENOMIC DNA]</scope>
    <source>
        <strain evidence="1 2">WSL</strain>
    </source>
</reference>
<gene>
    <name evidence="1" type="ORF">GHT06_017447</name>
</gene>
<organism evidence="1 2">
    <name type="scientific">Daphnia sinensis</name>
    <dbReference type="NCBI Taxonomy" id="1820382"/>
    <lineage>
        <taxon>Eukaryota</taxon>
        <taxon>Metazoa</taxon>
        <taxon>Ecdysozoa</taxon>
        <taxon>Arthropoda</taxon>
        <taxon>Crustacea</taxon>
        <taxon>Branchiopoda</taxon>
        <taxon>Diplostraca</taxon>
        <taxon>Cladocera</taxon>
        <taxon>Anomopoda</taxon>
        <taxon>Daphniidae</taxon>
        <taxon>Daphnia</taxon>
        <taxon>Daphnia similis group</taxon>
    </lineage>
</organism>
<evidence type="ECO:0000313" key="2">
    <source>
        <dbReference type="Proteomes" id="UP000820818"/>
    </source>
</evidence>
<comment type="caution">
    <text evidence="1">The sequence shown here is derived from an EMBL/GenBank/DDBJ whole genome shotgun (WGS) entry which is preliminary data.</text>
</comment>
<proteinExistence type="predicted"/>
<accession>A0AAD5KQU8</accession>
<sequence>MLRRVEKWIRKLTRMMMCFVSQISHGHLVNRCDVMSVAVVTVTTILRRPCCGDRKRDSEFNIAKMLVYRNNSWNTSGLSLYRLKLFTTALRDLKWVAIAIVKATLADIRMGYNPAE</sequence>
<keyword evidence="2" id="KW-1185">Reference proteome</keyword>
<evidence type="ECO:0000313" key="1">
    <source>
        <dbReference type="EMBL" id="KAI9557619.1"/>
    </source>
</evidence>
<dbReference type="AlphaFoldDB" id="A0AAD5KQU8"/>
<dbReference type="EMBL" id="WJBH02000006">
    <property type="protein sequence ID" value="KAI9557619.1"/>
    <property type="molecule type" value="Genomic_DNA"/>
</dbReference>
<dbReference type="Proteomes" id="UP000820818">
    <property type="component" value="Linkage Group LG6"/>
</dbReference>
<name>A0AAD5KQU8_9CRUS</name>